<dbReference type="InterPro" id="IPR043917">
    <property type="entry name" value="DUF5753"/>
</dbReference>
<dbReference type="EMBL" id="CP036455">
    <property type="protein sequence ID" value="QBI52238.1"/>
    <property type="molecule type" value="Genomic_DNA"/>
</dbReference>
<evidence type="ECO:0000313" key="2">
    <source>
        <dbReference type="EMBL" id="QBI52238.1"/>
    </source>
</evidence>
<sequence length="62" mass="6827">MRVMSFQDRQPIAFLEHLMGEVAVHNPDPVRQCMTLFGALQSEALSQSASVAAIREIGKELA</sequence>
<dbReference type="Pfam" id="PF19054">
    <property type="entry name" value="DUF5753"/>
    <property type="match status" value="1"/>
</dbReference>
<organism evidence="2 3">
    <name type="scientific">Streptomonospora litoralis</name>
    <dbReference type="NCBI Taxonomy" id="2498135"/>
    <lineage>
        <taxon>Bacteria</taxon>
        <taxon>Bacillati</taxon>
        <taxon>Actinomycetota</taxon>
        <taxon>Actinomycetes</taxon>
        <taxon>Streptosporangiales</taxon>
        <taxon>Nocardiopsidaceae</taxon>
        <taxon>Streptomonospora</taxon>
    </lineage>
</organism>
<dbReference type="KEGG" id="strr:EKD16_02110"/>
<proteinExistence type="predicted"/>
<feature type="domain" description="DUF5753" evidence="1">
    <location>
        <begin position="2"/>
        <end position="56"/>
    </location>
</feature>
<dbReference type="AlphaFoldDB" id="A0A4P6PVQ1"/>
<accession>A0A4P6PVQ1</accession>
<evidence type="ECO:0000313" key="3">
    <source>
        <dbReference type="Proteomes" id="UP000292235"/>
    </source>
</evidence>
<dbReference type="Proteomes" id="UP000292235">
    <property type="component" value="Chromosome"/>
</dbReference>
<protein>
    <recommendedName>
        <fullName evidence="1">DUF5753 domain-containing protein</fullName>
    </recommendedName>
</protein>
<name>A0A4P6PVQ1_9ACTN</name>
<evidence type="ECO:0000259" key="1">
    <source>
        <dbReference type="Pfam" id="PF19054"/>
    </source>
</evidence>
<keyword evidence="3" id="KW-1185">Reference proteome</keyword>
<gene>
    <name evidence="2" type="ORF">EKD16_02110</name>
</gene>
<reference evidence="2 3" key="1">
    <citation type="submission" date="2019-02" db="EMBL/GenBank/DDBJ databases">
        <authorList>
            <person name="Khodamoradi S."/>
            <person name="Hahnke R.L."/>
            <person name="Kaempfer P."/>
            <person name="Schumann P."/>
            <person name="Rohde M."/>
            <person name="Steinert M."/>
            <person name="Luzhetskyy A."/>
            <person name="Wink J."/>
            <person name="Ruckert C."/>
        </authorList>
    </citation>
    <scope>NUCLEOTIDE SEQUENCE [LARGE SCALE GENOMIC DNA]</scope>
    <source>
        <strain evidence="2 3">M2</strain>
    </source>
</reference>